<dbReference type="EMBL" id="JABBWG010000006">
    <property type="protein sequence ID" value="KAG1822073.1"/>
    <property type="molecule type" value="Genomic_DNA"/>
</dbReference>
<feature type="region of interest" description="Disordered" evidence="2">
    <location>
        <begin position="239"/>
        <end position="258"/>
    </location>
</feature>
<accession>A0A9P7EIL7</accession>
<sequence length="377" mass="42139">MHANSSENEASMLKKENHALEQKIIKLEQQVISLEGKLEISSSRYKQLLECIGSLGISTPTDPFTEILKMVHEANIQIPVHCKDDYDGVYYWFKSDWTKEYMGGHGVLKVKCPDGTGSTSYLVNEDGFVMSEAIQQKMCETLHTLWFTLLRFGHAPTSWTKINILALEFVRLLMQKAFVHFYLCNSDWKTNQFAIRHYPQWIHRPKELGNTGTQEKVIKQESSHKMLVHTASAKSKQLQSITISPSTTHPKKKEDHETSYNNNRLLAPLQSTLASTVLCAVKIVNPLTGLFKTKLETPSGIIPTGVMPPATAFSSTNDLIAHMATLLSNSILATKDTTTHTTPNAAVAITADFDADSTKATKKNFKKNPNATKETND</sequence>
<evidence type="ECO:0000256" key="1">
    <source>
        <dbReference type="SAM" id="Coils"/>
    </source>
</evidence>
<protein>
    <submittedName>
        <fullName evidence="3">Uncharacterized protein</fullName>
    </submittedName>
</protein>
<proteinExistence type="predicted"/>
<dbReference type="OrthoDB" id="2687005at2759"/>
<evidence type="ECO:0000313" key="4">
    <source>
        <dbReference type="Proteomes" id="UP000807769"/>
    </source>
</evidence>
<feature type="coiled-coil region" evidence="1">
    <location>
        <begin position="3"/>
        <end position="37"/>
    </location>
</feature>
<evidence type="ECO:0000256" key="2">
    <source>
        <dbReference type="SAM" id="MobiDB-lite"/>
    </source>
</evidence>
<organism evidence="3 4">
    <name type="scientific">Suillus subaureus</name>
    <dbReference type="NCBI Taxonomy" id="48587"/>
    <lineage>
        <taxon>Eukaryota</taxon>
        <taxon>Fungi</taxon>
        <taxon>Dikarya</taxon>
        <taxon>Basidiomycota</taxon>
        <taxon>Agaricomycotina</taxon>
        <taxon>Agaricomycetes</taxon>
        <taxon>Agaricomycetidae</taxon>
        <taxon>Boletales</taxon>
        <taxon>Suillineae</taxon>
        <taxon>Suillaceae</taxon>
        <taxon>Suillus</taxon>
    </lineage>
</organism>
<keyword evidence="1" id="KW-0175">Coiled coil</keyword>
<dbReference type="AlphaFoldDB" id="A0A9P7EIL7"/>
<name>A0A9P7EIL7_9AGAM</name>
<dbReference type="Proteomes" id="UP000807769">
    <property type="component" value="Unassembled WGS sequence"/>
</dbReference>
<reference evidence="3" key="1">
    <citation type="journal article" date="2020" name="New Phytol.">
        <title>Comparative genomics reveals dynamic genome evolution in host specialist ectomycorrhizal fungi.</title>
        <authorList>
            <person name="Lofgren L.A."/>
            <person name="Nguyen N.H."/>
            <person name="Vilgalys R."/>
            <person name="Ruytinx J."/>
            <person name="Liao H.L."/>
            <person name="Branco S."/>
            <person name="Kuo A."/>
            <person name="LaButti K."/>
            <person name="Lipzen A."/>
            <person name="Andreopoulos W."/>
            <person name="Pangilinan J."/>
            <person name="Riley R."/>
            <person name="Hundley H."/>
            <person name="Na H."/>
            <person name="Barry K."/>
            <person name="Grigoriev I.V."/>
            <person name="Stajich J.E."/>
            <person name="Kennedy P.G."/>
        </authorList>
    </citation>
    <scope>NUCLEOTIDE SEQUENCE</scope>
    <source>
        <strain evidence="3">MN1</strain>
    </source>
</reference>
<feature type="compositionally biased region" description="Polar residues" evidence="2">
    <location>
        <begin position="239"/>
        <end position="248"/>
    </location>
</feature>
<keyword evidence="4" id="KW-1185">Reference proteome</keyword>
<dbReference type="RefSeq" id="XP_041196813.1">
    <property type="nucleotide sequence ID" value="XM_041339631.1"/>
</dbReference>
<comment type="caution">
    <text evidence="3">The sequence shown here is derived from an EMBL/GenBank/DDBJ whole genome shotgun (WGS) entry which is preliminary data.</text>
</comment>
<gene>
    <name evidence="3" type="ORF">BJ212DRAFT_1477902</name>
</gene>
<dbReference type="GeneID" id="64633647"/>
<evidence type="ECO:0000313" key="3">
    <source>
        <dbReference type="EMBL" id="KAG1822073.1"/>
    </source>
</evidence>